<evidence type="ECO:0000256" key="1">
    <source>
        <dbReference type="SAM" id="SignalP"/>
    </source>
</evidence>
<feature type="chain" id="PRO_5045191697" description="Histidine kinase" evidence="1">
    <location>
        <begin position="34"/>
        <end position="116"/>
    </location>
</feature>
<sequence>MAAIAMKYILFSKIRKTPSFLVLCLFAAMIASAQGTGNTLFRQLSVNDGLSHSDVTAMVQDHSGFLWFGTHNGLNKYDGKTVQVFKNIPGDTSSLPNNRITVILPDGDGHLWIGTE</sequence>
<evidence type="ECO:0000313" key="3">
    <source>
        <dbReference type="Proteomes" id="UP001321305"/>
    </source>
</evidence>
<dbReference type="EMBL" id="CP144143">
    <property type="protein sequence ID" value="WWC82623.1"/>
    <property type="molecule type" value="Genomic_DNA"/>
</dbReference>
<evidence type="ECO:0008006" key="4">
    <source>
        <dbReference type="Google" id="ProtNLM"/>
    </source>
</evidence>
<accession>A0ABZ2EHG2</accession>
<dbReference type="InterPro" id="IPR015943">
    <property type="entry name" value="WD40/YVTN_repeat-like_dom_sf"/>
</dbReference>
<dbReference type="Proteomes" id="UP001321305">
    <property type="component" value="Chromosome"/>
</dbReference>
<dbReference type="Pfam" id="PF07494">
    <property type="entry name" value="Reg_prop"/>
    <property type="match status" value="2"/>
</dbReference>
<proteinExistence type="predicted"/>
<protein>
    <recommendedName>
        <fullName evidence="4">Histidine kinase</fullName>
    </recommendedName>
</protein>
<keyword evidence="1" id="KW-0732">Signal</keyword>
<feature type="signal peptide" evidence="1">
    <location>
        <begin position="1"/>
        <end position="33"/>
    </location>
</feature>
<gene>
    <name evidence="2" type="ORF">PIECOFPK_00330</name>
</gene>
<organism evidence="2 3">
    <name type="scientific">Mycovorax composti</name>
    <dbReference type="NCBI Taxonomy" id="2962693"/>
    <lineage>
        <taxon>Bacteria</taxon>
        <taxon>Pseudomonadati</taxon>
        <taxon>Bacteroidota</taxon>
        <taxon>Chitinophagia</taxon>
        <taxon>Chitinophagales</taxon>
        <taxon>Chitinophagaceae</taxon>
        <taxon>Mycovorax</taxon>
    </lineage>
</organism>
<dbReference type="SUPFAM" id="SSF63829">
    <property type="entry name" value="Calcium-dependent phosphotriesterase"/>
    <property type="match status" value="1"/>
</dbReference>
<name>A0ABZ2EHG2_9BACT</name>
<reference evidence="3" key="1">
    <citation type="submission" date="2024-01" db="EMBL/GenBank/DDBJ databases">
        <title>Mycovorax composti gen. nov. sp. nov., a member of the family Chitinophagaceae isolated from button mushroom compost.</title>
        <authorList>
            <person name="Thai M."/>
            <person name="Bell T.L."/>
            <person name="Kertesz M.A."/>
        </authorList>
    </citation>
    <scope>NUCLEOTIDE SEQUENCE [LARGE SCALE GENOMIC DNA]</scope>
    <source>
        <strain evidence="3">C216</strain>
    </source>
</reference>
<evidence type="ECO:0000313" key="2">
    <source>
        <dbReference type="EMBL" id="WWC82623.1"/>
    </source>
</evidence>
<dbReference type="Gene3D" id="2.130.10.10">
    <property type="entry name" value="YVTN repeat-like/Quinoprotein amine dehydrogenase"/>
    <property type="match status" value="1"/>
</dbReference>
<keyword evidence="3" id="KW-1185">Reference proteome</keyword>
<dbReference type="InterPro" id="IPR011110">
    <property type="entry name" value="Reg_prop"/>
</dbReference>